<feature type="region of interest" description="Disordered" evidence="7">
    <location>
        <begin position="1600"/>
        <end position="1645"/>
    </location>
</feature>
<dbReference type="Pfam" id="PF00658">
    <property type="entry name" value="MLLE"/>
    <property type="match status" value="1"/>
</dbReference>
<feature type="zinc finger region" description="UBR-type" evidence="6">
    <location>
        <begin position="1119"/>
        <end position="1203"/>
    </location>
</feature>
<dbReference type="Pfam" id="PF11547">
    <property type="entry name" value="E3_UbLigase_EDD"/>
    <property type="match status" value="1"/>
</dbReference>
<dbReference type="EMBL" id="CAXLJM020000160">
    <property type="protein sequence ID" value="CAL8144298.1"/>
    <property type="molecule type" value="Genomic_DNA"/>
</dbReference>
<feature type="region of interest" description="Disordered" evidence="7">
    <location>
        <begin position="2591"/>
        <end position="2617"/>
    </location>
</feature>
<protein>
    <recommendedName>
        <fullName evidence="13">E3 ubiquitin-protein ligase UBR5</fullName>
    </recommendedName>
</protein>
<feature type="region of interest" description="Disordered" evidence="7">
    <location>
        <begin position="2079"/>
        <end position="2170"/>
    </location>
</feature>
<reference evidence="11 12" key="1">
    <citation type="submission" date="2024-08" db="EMBL/GenBank/DDBJ databases">
        <authorList>
            <person name="Cucini C."/>
            <person name="Frati F."/>
        </authorList>
    </citation>
    <scope>NUCLEOTIDE SEQUENCE [LARGE SCALE GENOMIC DNA]</scope>
</reference>
<dbReference type="Gene3D" id="3.30.2160.10">
    <property type="entry name" value="Hect, E3 ligase catalytic domain"/>
    <property type="match status" value="1"/>
</dbReference>
<feature type="domain" description="UBR-type" evidence="9">
    <location>
        <begin position="1119"/>
        <end position="1203"/>
    </location>
</feature>
<feature type="compositionally biased region" description="Polar residues" evidence="7">
    <location>
        <begin position="2492"/>
        <end position="2511"/>
    </location>
</feature>
<dbReference type="Gene3D" id="2.130.10.30">
    <property type="entry name" value="Regulator of chromosome condensation 1/beta-lactamase-inhibitor protein II"/>
    <property type="match status" value="1"/>
</dbReference>
<dbReference type="InterPro" id="IPR036053">
    <property type="entry name" value="PABP-dom"/>
</dbReference>
<dbReference type="PROSITE" id="PS51309">
    <property type="entry name" value="PABC"/>
    <property type="match status" value="1"/>
</dbReference>
<evidence type="ECO:0000256" key="6">
    <source>
        <dbReference type="PROSITE-ProRule" id="PRU00508"/>
    </source>
</evidence>
<feature type="compositionally biased region" description="Basic and acidic residues" evidence="7">
    <location>
        <begin position="2476"/>
        <end position="2488"/>
    </location>
</feature>
<dbReference type="InterPro" id="IPR009091">
    <property type="entry name" value="RCC1/BLIP-II"/>
</dbReference>
<dbReference type="SUPFAM" id="SSF63570">
    <property type="entry name" value="PABC (PABP) domain"/>
    <property type="match status" value="1"/>
</dbReference>
<organism evidence="11 12">
    <name type="scientific">Orchesella dallaii</name>
    <dbReference type="NCBI Taxonomy" id="48710"/>
    <lineage>
        <taxon>Eukaryota</taxon>
        <taxon>Metazoa</taxon>
        <taxon>Ecdysozoa</taxon>
        <taxon>Arthropoda</taxon>
        <taxon>Hexapoda</taxon>
        <taxon>Collembola</taxon>
        <taxon>Entomobryomorpha</taxon>
        <taxon>Entomobryoidea</taxon>
        <taxon>Orchesellidae</taxon>
        <taxon>Orchesellinae</taxon>
        <taxon>Orchesella</taxon>
    </lineage>
</organism>
<feature type="region of interest" description="Disordered" evidence="7">
    <location>
        <begin position="2476"/>
        <end position="2511"/>
    </location>
</feature>
<dbReference type="InterPro" id="IPR024725">
    <property type="entry name" value="UBR5_UBA"/>
</dbReference>
<sequence length="2916" mass="318978">MSAIHFVVHPLPGTDEQLAERLRELGEKINRCNFNVPSVLSSIRGGPVVRQIAVGPAHIALLFDDGRVARLAFSVISDRLDLSRTEASKACTKAGGSSSSRQQARQRGRINRTATLRGGRGTGVIMGSARPVVPAQYVPEDLISQAQVVLQGKSRSVIIRELQRTNLDVNLAVNNLLSRDDEEGEDADDSQDSYVSEDLMSLLDSGIGGATDPVMLSDAVDAVFPEDMFAYSSLRNRTAARSVRAERTTGESGERDSFSRWRDRQYFGPRRWLENALREPWNNNSNDSNQGDSSVRTSKSGQNPAGSSGSGSGTSSSNQSSPIWLSDEIEYWPDTSRNVRFVAISAMHSELVAVGVNGAVYQWKWIEVEPYRNPENPAVTHPRAPGLGLSNEKVTLVSSSLIRCTVATESGKVATWMDESIAHVSSRLEHGSAAFHDSFQNQKFTQLFVCNLYSLIRTENNHLYWWGVLPFNQRKKLWDKYRTKSKKTTRSGGGELHSSASEITVGSQVLMRVAPMYQSGSIGFTVYGGIPKVGQLLNAAWCLTDKCRFKVLPGPPPTESKKYEPRSTDTMPPPPSPASSTCSDTTMPSTSQKRAKKGPAVKDGSEKKDEEEWQLKDVIFVEDSKNLPIGKVLKIDGSFAVIKFSQPGAVVTLKDGKEPPTSEEAVLQECRVLRLDDLQLVKNGSLPKSPDCIQKSPRRVPLTEINNILSLSVDGVGIHGIVKDGKKLLWKSFNLSTGKGETESGFPTDTSAFLGIDPNLISLNCTCDNEFMSILRDGNGTMYPLVKDYLEAIKDPVSLDLPPVRCIGVGIHALPHVGSQQKNQVGVLVMALEQQILLSKILKCDRDGVNQVLSNMDIEAHTKPGNVTNLNRVLSERCDGNRNIFHAVVNMAMPTTNKDADTSTGSTTGTTTTTAGTTTVVTCSSGNSAAYHSSTGNASLDATIENLASFLGAPTNQQPPAISVGTTGSVIAEADDSNESTESASAATVIFGLRSFSGGASAGSSTHMLSANPNNCVWDPNERVRNAQSALQLMCRSYALEPHLHQLLGERDFRGQTPFMLAVSCRAYRSAVTIFNAIQKISKERSPDADVQKKIMMSMIYPPGSQPDDSPLHVLCCNDTCSFTWTGAEHINQDIFECRTCGLVGSLCCCTECARVCHKGHDCKLKRTSPTAYCDCWEKCKCKALIMGDQQARYDLLCKLISETDLVSLTNSRGENILLFLVETAGRQMMEQKQYRTARTRTTPGAAQRKPTDLELDMPDHDLQPPRFSRTALEQLLDDWLAAKAMIMSGTAETGSEEQSGTALLDKFTYRMLVKCTPDMLDILLTTLVRELQSKVPGRILEAETAARRFIRSVARIFVIVSVEVAPPSKKNTIPTVIDHCRRVFQSLVTLSVEELCEMANSQIAPVQLGVARPTASFPLLPSTSEATAGSEELFSVEPLLPYSSSSVLEHDQMSMSENSNHGGRQLEAESHPIQMLNDARLIRAVDFSHDQEVEADQDVEDIDEPHDHDVNEHDMGDADPEETDGGRGGEPEAIVIGEGGEQESDMELDLLAESESDSDDNQSNINDAASSVAQRSIQTHATAGSDTGGGVASLALFSEDDSDDSTQQEDDEEDEDESDVNDSDDRDTTVAGNSGTGTSSAAGATAGTSAVAASSSAANVNSVDEFAIANEEQVFERRLPSNPQRGNLAPVSMQWAIRSRETPTVRTGTTSGLVFIDHTSGTMRRSAATTAVAAAAAAAANSQESVTMANTASGLARAFGIIMREVGDLLKFIQDYPNSSHRLARKLEVTQEDVNKLQMHLDRRLLKVWEWLLTVMDSTESQLKFGASLTTYDSGSPAVVTTTATQVSRIRGTTSSNAWTRTGLSTEGRTTREREDAINARREFLSYSLSLMRAHNTEHLDSLPVIDVSSLKHVAYVFDSLIYFLRSGSETLSPSTKVEPAELDSLIVHDPEEPDDMTFNTTTPQPVTSTPELGDVDEEICQATAAGKLGGKRHTFFQRSESTLCLGCPAPDPFQATVGDSLPLAEQPHLLQPNVRREEMFGCSKSLENSALKEIKPLHLGLTSRSEDPPPYSALLEKRQRSKDSAVAMDVDTPDTNVGPGIRDGESSSAIRMRISPSDGNNPSSSQSIPGPSMSVPKWGSPQSVPQDLSIGTRNDEEGGISGTSPTSNIQRAPIIVSVKKIPSSVLPSPGTLSVNDSVVVGDSGIGRSPTKSVIVCNRQASSTTENATEAPEILVVPMDSAENVSHVTVETTPRAGSTSSSKLPTLTPLSKPDVATLTNPQQQLVLFNSSMISDDVLLGRWRLTLELFGRVFVDDVGLEPGSVISELGGFPVKESRFRRDMEKLRNAQQRDLTLSKLERDRHQLILQTFKELNNHYNSAHRRATSPHPPLAVNRVKVTFKDEPGEGSGVARSFYTAIAEAIQSEEKLPNLESCLVGAKYGSQFNVLQRLRLRDDYNIRRGQQVRIVKRGTPRVREVRRTLSHDARPFHPASSSGEGTSSPATLNDHLSSHQQQIGERLYVKVHALRPSLAPKITGMLLELPPPQLLILLASEDTLKQRVDEAVDVILTHTRDVPGEVLLEMDVFNFSKNSTTNTGTPTTAKKPGEEEWHSDGVEDNSPLFYQPGKKGFYSPRMGKPTPERINAFRNVGRLIGLCLLQNELCPITLNRHVLKFILARPIRFHDMAFFDPLMYESFRQLILDAESKEPERVFSGADLTFSLDLSPEEGGRSVELVSGGRNIEVTDQNVYDYVRKYFEYRMVRSQYKALEELRNGVHDVIPPSSLEGLTAEDLRLLMNGVGEINVTTLMSYTTFNDESGEAHDKLARFKKWFWQMVEKMSNLERQELLYFWTGSPALPASEDGFQPMPTVTIRPADDTHLPTANTCISRFYVPLYSSRYILRSKVLLAIKTKNFGFV</sequence>
<dbReference type="Gene3D" id="1.10.1900.10">
    <property type="entry name" value="c-terminal domain of poly(a) binding protein"/>
    <property type="match status" value="1"/>
</dbReference>
<keyword evidence="4" id="KW-0862">Zinc</keyword>
<dbReference type="InterPro" id="IPR047503">
    <property type="entry name" value="UBR-box_UBR5"/>
</dbReference>
<accession>A0ABP1S681</accession>
<dbReference type="Gene3D" id="3.90.1750.10">
    <property type="entry name" value="Hect, E3 ligase catalytic domains"/>
    <property type="match status" value="1"/>
</dbReference>
<keyword evidence="12" id="KW-1185">Reference proteome</keyword>
<dbReference type="InterPro" id="IPR002004">
    <property type="entry name" value="PABP_HYD_C"/>
</dbReference>
<dbReference type="SMART" id="SM00119">
    <property type="entry name" value="HECTc"/>
    <property type="match status" value="1"/>
</dbReference>
<feature type="compositionally biased region" description="Basic and acidic residues" evidence="7">
    <location>
        <begin position="2604"/>
        <end position="2614"/>
    </location>
</feature>
<dbReference type="InterPro" id="IPR035983">
    <property type="entry name" value="Hect_E3_ubiquitin_ligase"/>
</dbReference>
<feature type="compositionally biased region" description="Basic and acidic residues" evidence="7">
    <location>
        <begin position="1250"/>
        <end position="1259"/>
    </location>
</feature>
<feature type="region of interest" description="Disordered" evidence="7">
    <location>
        <begin position="278"/>
        <end position="321"/>
    </location>
</feature>
<feature type="compositionally biased region" description="Low complexity" evidence="7">
    <location>
        <begin position="1240"/>
        <end position="1249"/>
    </location>
</feature>
<dbReference type="InterPro" id="IPR008259">
    <property type="entry name" value="FMN_hydac_DH_AS"/>
</dbReference>
<evidence type="ECO:0000256" key="3">
    <source>
        <dbReference type="ARBA" id="ARBA00022786"/>
    </source>
</evidence>
<keyword evidence="3 5" id="KW-0833">Ubl conjugation pathway</keyword>
<dbReference type="PANTHER" id="PTHR46276:SF1">
    <property type="entry name" value="E3 UBIQUITIN-PROTEIN LIGASE UBR5"/>
    <property type="match status" value="1"/>
</dbReference>
<dbReference type="SMART" id="SM00396">
    <property type="entry name" value="ZnF_UBR1"/>
    <property type="match status" value="1"/>
</dbReference>
<feature type="domain" description="PABC" evidence="10">
    <location>
        <begin position="2496"/>
        <end position="2573"/>
    </location>
</feature>
<evidence type="ECO:0000256" key="2">
    <source>
        <dbReference type="ARBA" id="ARBA00022771"/>
    </source>
</evidence>
<evidence type="ECO:0008006" key="13">
    <source>
        <dbReference type="Google" id="ProtNLM"/>
    </source>
</evidence>
<name>A0ABP1S681_9HEXA</name>
<feature type="domain" description="HECT" evidence="8">
    <location>
        <begin position="2632"/>
        <end position="2916"/>
    </location>
</feature>
<evidence type="ECO:0000256" key="1">
    <source>
        <dbReference type="ARBA" id="ARBA00022723"/>
    </source>
</evidence>
<feature type="region of interest" description="Disordered" evidence="7">
    <location>
        <begin position="554"/>
        <end position="609"/>
    </location>
</feature>
<dbReference type="InterPro" id="IPR003126">
    <property type="entry name" value="Znf_UBR"/>
</dbReference>
<feature type="compositionally biased region" description="Polar residues" evidence="7">
    <location>
        <begin position="2142"/>
        <end position="2154"/>
    </location>
</feature>
<dbReference type="Gene3D" id="3.30.2410.10">
    <property type="entry name" value="Hect, E3 ligase catalytic domain"/>
    <property type="match status" value="1"/>
</dbReference>
<dbReference type="Pfam" id="PF00632">
    <property type="entry name" value="HECT"/>
    <property type="match status" value="1"/>
</dbReference>
<feature type="region of interest" description="Disordered" evidence="7">
    <location>
        <begin position="1492"/>
        <end position="1535"/>
    </location>
</feature>
<dbReference type="PROSITE" id="PS51157">
    <property type="entry name" value="ZF_UBR"/>
    <property type="match status" value="1"/>
</dbReference>
<feature type="compositionally biased region" description="Low complexity" evidence="7">
    <location>
        <begin position="2591"/>
        <end position="2603"/>
    </location>
</feature>
<dbReference type="SUPFAM" id="SSF50985">
    <property type="entry name" value="RCC1/BLIP-II"/>
    <property type="match status" value="1"/>
</dbReference>
<evidence type="ECO:0000259" key="9">
    <source>
        <dbReference type="PROSITE" id="PS51157"/>
    </source>
</evidence>
<evidence type="ECO:0000256" key="5">
    <source>
        <dbReference type="PROSITE-ProRule" id="PRU00104"/>
    </source>
</evidence>
<dbReference type="InterPro" id="IPR000569">
    <property type="entry name" value="HECT_dom"/>
</dbReference>
<dbReference type="PROSITE" id="PS00557">
    <property type="entry name" value="FMN_HYDROXY_ACID_DH_1"/>
    <property type="match status" value="1"/>
</dbReference>
<dbReference type="Proteomes" id="UP001642540">
    <property type="component" value="Unassembled WGS sequence"/>
</dbReference>
<evidence type="ECO:0000313" key="11">
    <source>
        <dbReference type="EMBL" id="CAL8144298.1"/>
    </source>
</evidence>
<dbReference type="CDD" id="cd14423">
    <property type="entry name" value="CUE_UBR5"/>
    <property type="match status" value="1"/>
</dbReference>
<keyword evidence="1" id="KW-0479">Metal-binding</keyword>
<dbReference type="PANTHER" id="PTHR46276">
    <property type="entry name" value="E3 UBIQUITIN-PROTEIN LIGASE UBR5"/>
    <property type="match status" value="1"/>
</dbReference>
<feature type="compositionally biased region" description="Low complexity" evidence="7">
    <location>
        <begin position="2124"/>
        <end position="2136"/>
    </location>
</feature>
<proteinExistence type="predicted"/>
<dbReference type="PROSITE" id="PS50237">
    <property type="entry name" value="HECT"/>
    <property type="match status" value="1"/>
</dbReference>
<feature type="compositionally biased region" description="Low complexity" evidence="7">
    <location>
        <begin position="1630"/>
        <end position="1645"/>
    </location>
</feature>
<gene>
    <name evidence="11" type="ORF">ODALV1_LOCUS30151</name>
</gene>
<comment type="caution">
    <text evidence="11">The sequence shown here is derived from an EMBL/GenBank/DDBJ whole genome shotgun (WGS) entry which is preliminary data.</text>
</comment>
<feature type="compositionally biased region" description="Acidic residues" evidence="7">
    <location>
        <begin position="1600"/>
        <end position="1626"/>
    </location>
</feature>
<evidence type="ECO:0000313" key="12">
    <source>
        <dbReference type="Proteomes" id="UP001642540"/>
    </source>
</evidence>
<evidence type="ECO:0000259" key="8">
    <source>
        <dbReference type="PROSITE" id="PS50237"/>
    </source>
</evidence>
<evidence type="ECO:0000256" key="4">
    <source>
        <dbReference type="ARBA" id="ARBA00022833"/>
    </source>
</evidence>
<feature type="compositionally biased region" description="Low complexity" evidence="7">
    <location>
        <begin position="282"/>
        <end position="321"/>
    </location>
</feature>
<dbReference type="SMART" id="SM00517">
    <property type="entry name" value="PolyA"/>
    <property type="match status" value="1"/>
</dbReference>
<feature type="region of interest" description="Disordered" evidence="7">
    <location>
        <begin position="1235"/>
        <end position="1259"/>
    </location>
</feature>
<dbReference type="CDD" id="cd19675">
    <property type="entry name" value="UBR-box_UBR5"/>
    <property type="match status" value="1"/>
</dbReference>
<dbReference type="SUPFAM" id="SSF56204">
    <property type="entry name" value="Hect, E3 ligase catalytic domain"/>
    <property type="match status" value="1"/>
</dbReference>
<feature type="active site" description="Glycyl thioester intermediate" evidence="5">
    <location>
        <position position="2885"/>
    </location>
</feature>
<feature type="compositionally biased region" description="Basic and acidic residues" evidence="7">
    <location>
        <begin position="1506"/>
        <end position="1517"/>
    </location>
</feature>
<keyword evidence="2" id="KW-0863">Zinc-finger</keyword>
<evidence type="ECO:0000256" key="7">
    <source>
        <dbReference type="SAM" id="MobiDB-lite"/>
    </source>
</evidence>
<evidence type="ECO:0000259" key="10">
    <source>
        <dbReference type="PROSITE" id="PS51309"/>
    </source>
</evidence>
<feature type="compositionally biased region" description="Acidic residues" evidence="7">
    <location>
        <begin position="1494"/>
        <end position="1505"/>
    </location>
</feature>
<dbReference type="Gene3D" id="1.10.8.10">
    <property type="entry name" value="DNA helicase RuvA subunit, C-terminal domain"/>
    <property type="match status" value="1"/>
</dbReference>